<dbReference type="AlphaFoldDB" id="A0A5C3NX45"/>
<sequence length="131" mass="14397">MAASSVQLQDLEVIYEADVAEEALLLHVASSYPRLESIRIHQYRVVGGSEALGVPLIEPETYHGHPHFSEDAAHSPSQPGLRDSLALWRIQRGTRKVALTSGVTQRRDARDVIGGRMSGPRGIVHSVPRQE</sequence>
<organism evidence="1 2">
    <name type="scientific">Polyporus arcularius HHB13444</name>
    <dbReference type="NCBI Taxonomy" id="1314778"/>
    <lineage>
        <taxon>Eukaryota</taxon>
        <taxon>Fungi</taxon>
        <taxon>Dikarya</taxon>
        <taxon>Basidiomycota</taxon>
        <taxon>Agaricomycotina</taxon>
        <taxon>Agaricomycetes</taxon>
        <taxon>Polyporales</taxon>
        <taxon>Polyporaceae</taxon>
        <taxon>Polyporus</taxon>
    </lineage>
</organism>
<accession>A0A5C3NX45</accession>
<dbReference type="EMBL" id="ML211551">
    <property type="protein sequence ID" value="TFK81851.1"/>
    <property type="molecule type" value="Genomic_DNA"/>
</dbReference>
<reference evidence="1 2" key="1">
    <citation type="journal article" date="2019" name="Nat. Ecol. Evol.">
        <title>Megaphylogeny resolves global patterns of mushroom evolution.</title>
        <authorList>
            <person name="Varga T."/>
            <person name="Krizsan K."/>
            <person name="Foldi C."/>
            <person name="Dima B."/>
            <person name="Sanchez-Garcia M."/>
            <person name="Sanchez-Ramirez S."/>
            <person name="Szollosi G.J."/>
            <person name="Szarkandi J.G."/>
            <person name="Papp V."/>
            <person name="Albert L."/>
            <person name="Andreopoulos W."/>
            <person name="Angelini C."/>
            <person name="Antonin V."/>
            <person name="Barry K.W."/>
            <person name="Bougher N.L."/>
            <person name="Buchanan P."/>
            <person name="Buyck B."/>
            <person name="Bense V."/>
            <person name="Catcheside P."/>
            <person name="Chovatia M."/>
            <person name="Cooper J."/>
            <person name="Damon W."/>
            <person name="Desjardin D."/>
            <person name="Finy P."/>
            <person name="Geml J."/>
            <person name="Haridas S."/>
            <person name="Hughes K."/>
            <person name="Justo A."/>
            <person name="Karasinski D."/>
            <person name="Kautmanova I."/>
            <person name="Kiss B."/>
            <person name="Kocsube S."/>
            <person name="Kotiranta H."/>
            <person name="LaButti K.M."/>
            <person name="Lechner B.E."/>
            <person name="Liimatainen K."/>
            <person name="Lipzen A."/>
            <person name="Lukacs Z."/>
            <person name="Mihaltcheva S."/>
            <person name="Morgado L.N."/>
            <person name="Niskanen T."/>
            <person name="Noordeloos M.E."/>
            <person name="Ohm R.A."/>
            <person name="Ortiz-Santana B."/>
            <person name="Ovrebo C."/>
            <person name="Racz N."/>
            <person name="Riley R."/>
            <person name="Savchenko A."/>
            <person name="Shiryaev A."/>
            <person name="Soop K."/>
            <person name="Spirin V."/>
            <person name="Szebenyi C."/>
            <person name="Tomsovsky M."/>
            <person name="Tulloss R.E."/>
            <person name="Uehling J."/>
            <person name="Grigoriev I.V."/>
            <person name="Vagvolgyi C."/>
            <person name="Papp T."/>
            <person name="Martin F.M."/>
            <person name="Miettinen O."/>
            <person name="Hibbett D.S."/>
            <person name="Nagy L.G."/>
        </authorList>
    </citation>
    <scope>NUCLEOTIDE SEQUENCE [LARGE SCALE GENOMIC DNA]</scope>
    <source>
        <strain evidence="1 2">HHB13444</strain>
    </source>
</reference>
<keyword evidence="2" id="KW-1185">Reference proteome</keyword>
<evidence type="ECO:0000313" key="1">
    <source>
        <dbReference type="EMBL" id="TFK81851.1"/>
    </source>
</evidence>
<evidence type="ECO:0000313" key="2">
    <source>
        <dbReference type="Proteomes" id="UP000308197"/>
    </source>
</evidence>
<dbReference type="Proteomes" id="UP000308197">
    <property type="component" value="Unassembled WGS sequence"/>
</dbReference>
<protein>
    <submittedName>
        <fullName evidence="1">Uncharacterized protein</fullName>
    </submittedName>
</protein>
<gene>
    <name evidence="1" type="ORF">K466DRAFT_322107</name>
</gene>
<dbReference type="InParanoid" id="A0A5C3NX45"/>
<proteinExistence type="predicted"/>
<name>A0A5C3NX45_9APHY</name>